<organism evidence="3 4">
    <name type="scientific">Devosia nitrariae</name>
    <dbReference type="NCBI Taxonomy" id="2071872"/>
    <lineage>
        <taxon>Bacteria</taxon>
        <taxon>Pseudomonadati</taxon>
        <taxon>Pseudomonadota</taxon>
        <taxon>Alphaproteobacteria</taxon>
        <taxon>Hyphomicrobiales</taxon>
        <taxon>Devosiaceae</taxon>
        <taxon>Devosia</taxon>
    </lineage>
</organism>
<sequence length="118" mass="12860">MLFTILIYGAEGLADRLPATEREALLDKHRALQARLQAEGKFRGAVQLMPPSTAMKVQDKGSGLRVLDGPYAESKEQILGFYLVECDTMEEALEAAKALPQGVAQMEVRAVNWAGGLQ</sequence>
<dbReference type="Pfam" id="PF03795">
    <property type="entry name" value="YCII"/>
    <property type="match status" value="1"/>
</dbReference>
<gene>
    <name evidence="3" type="ORF">GCM10010862_48000</name>
</gene>
<evidence type="ECO:0000313" key="3">
    <source>
        <dbReference type="EMBL" id="GLQ57541.1"/>
    </source>
</evidence>
<accession>A0ABQ5WD64</accession>
<dbReference type="Gene3D" id="3.30.70.1060">
    <property type="entry name" value="Dimeric alpha+beta barrel"/>
    <property type="match status" value="1"/>
</dbReference>
<dbReference type="RefSeq" id="WP_284342926.1">
    <property type="nucleotide sequence ID" value="NZ_BSNS01000024.1"/>
</dbReference>
<evidence type="ECO:0000256" key="1">
    <source>
        <dbReference type="ARBA" id="ARBA00007689"/>
    </source>
</evidence>
<comment type="similarity">
    <text evidence="1">Belongs to the YciI family.</text>
</comment>
<protein>
    <recommendedName>
        <fullName evidence="2">YCII-related domain-containing protein</fullName>
    </recommendedName>
</protein>
<proteinExistence type="inferred from homology"/>
<comment type="caution">
    <text evidence="3">The sequence shown here is derived from an EMBL/GenBank/DDBJ whole genome shotgun (WGS) entry which is preliminary data.</text>
</comment>
<evidence type="ECO:0000259" key="2">
    <source>
        <dbReference type="Pfam" id="PF03795"/>
    </source>
</evidence>
<name>A0ABQ5WD64_9HYPH</name>
<dbReference type="Proteomes" id="UP001156691">
    <property type="component" value="Unassembled WGS sequence"/>
</dbReference>
<dbReference type="InterPro" id="IPR005545">
    <property type="entry name" value="YCII"/>
</dbReference>
<dbReference type="SUPFAM" id="SSF54909">
    <property type="entry name" value="Dimeric alpha+beta barrel"/>
    <property type="match status" value="1"/>
</dbReference>
<keyword evidence="4" id="KW-1185">Reference proteome</keyword>
<dbReference type="PANTHER" id="PTHR35174">
    <property type="entry name" value="BLL7171 PROTEIN-RELATED"/>
    <property type="match status" value="1"/>
</dbReference>
<reference evidence="4" key="1">
    <citation type="journal article" date="2019" name="Int. J. Syst. Evol. Microbiol.">
        <title>The Global Catalogue of Microorganisms (GCM) 10K type strain sequencing project: providing services to taxonomists for standard genome sequencing and annotation.</title>
        <authorList>
            <consortium name="The Broad Institute Genomics Platform"/>
            <consortium name="The Broad Institute Genome Sequencing Center for Infectious Disease"/>
            <person name="Wu L."/>
            <person name="Ma J."/>
        </authorList>
    </citation>
    <scope>NUCLEOTIDE SEQUENCE [LARGE SCALE GENOMIC DNA]</scope>
    <source>
        <strain evidence="4">NBRC 112416</strain>
    </source>
</reference>
<dbReference type="InterPro" id="IPR011008">
    <property type="entry name" value="Dimeric_a/b-barrel"/>
</dbReference>
<dbReference type="PANTHER" id="PTHR35174:SF3">
    <property type="entry name" value="BLL7171 PROTEIN"/>
    <property type="match status" value="1"/>
</dbReference>
<feature type="domain" description="YCII-related" evidence="2">
    <location>
        <begin position="1"/>
        <end position="110"/>
    </location>
</feature>
<dbReference type="EMBL" id="BSNS01000024">
    <property type="protein sequence ID" value="GLQ57541.1"/>
    <property type="molecule type" value="Genomic_DNA"/>
</dbReference>
<evidence type="ECO:0000313" key="4">
    <source>
        <dbReference type="Proteomes" id="UP001156691"/>
    </source>
</evidence>